<evidence type="ECO:0000313" key="2">
    <source>
        <dbReference type="Proteomes" id="UP000186922"/>
    </source>
</evidence>
<name>A0A1D1W2I6_RAMVA</name>
<accession>A0A1D1W2I6</accession>
<dbReference type="AlphaFoldDB" id="A0A1D1W2I6"/>
<dbReference type="EMBL" id="BDGG01000011">
    <property type="protein sequence ID" value="GAV05129.1"/>
    <property type="molecule type" value="Genomic_DNA"/>
</dbReference>
<reference evidence="1 2" key="1">
    <citation type="journal article" date="2016" name="Nat. Commun.">
        <title>Extremotolerant tardigrade genome and improved radiotolerance of human cultured cells by tardigrade-unique protein.</title>
        <authorList>
            <person name="Hashimoto T."/>
            <person name="Horikawa D.D."/>
            <person name="Saito Y."/>
            <person name="Kuwahara H."/>
            <person name="Kozuka-Hata H."/>
            <person name="Shin-I T."/>
            <person name="Minakuchi Y."/>
            <person name="Ohishi K."/>
            <person name="Motoyama A."/>
            <person name="Aizu T."/>
            <person name="Enomoto A."/>
            <person name="Kondo K."/>
            <person name="Tanaka S."/>
            <person name="Hara Y."/>
            <person name="Koshikawa S."/>
            <person name="Sagara H."/>
            <person name="Miura T."/>
            <person name="Yokobori S."/>
            <person name="Miyagawa K."/>
            <person name="Suzuki Y."/>
            <person name="Kubo T."/>
            <person name="Oyama M."/>
            <person name="Kohara Y."/>
            <person name="Fujiyama A."/>
            <person name="Arakawa K."/>
            <person name="Katayama T."/>
            <person name="Toyoda A."/>
            <person name="Kunieda T."/>
        </authorList>
    </citation>
    <scope>NUCLEOTIDE SEQUENCE [LARGE SCALE GENOMIC DNA]</scope>
    <source>
        <strain evidence="1 2">YOKOZUNA-1</strain>
    </source>
</reference>
<sequence>MDETLTRIVLNGGSANLSEWKKILEANKQIKNLTVIGNNQDVKMEEMDFGKPYYPFERIWEQVETFTCIDSFVHFNFGYMGNYISRGEYFTDLYWNPAILNLCHA</sequence>
<gene>
    <name evidence="1" type="primary">RvY_15305-1</name>
    <name evidence="1" type="synonym">RvY_15305.1</name>
    <name evidence="1" type="ORF">RvY_15305</name>
</gene>
<keyword evidence="2" id="KW-1185">Reference proteome</keyword>
<protein>
    <submittedName>
        <fullName evidence="1">Uncharacterized protein</fullName>
    </submittedName>
</protein>
<organism evidence="1 2">
    <name type="scientific">Ramazzottius varieornatus</name>
    <name type="common">Water bear</name>
    <name type="synonym">Tardigrade</name>
    <dbReference type="NCBI Taxonomy" id="947166"/>
    <lineage>
        <taxon>Eukaryota</taxon>
        <taxon>Metazoa</taxon>
        <taxon>Ecdysozoa</taxon>
        <taxon>Tardigrada</taxon>
        <taxon>Eutardigrada</taxon>
        <taxon>Parachela</taxon>
        <taxon>Hypsibioidea</taxon>
        <taxon>Ramazzottiidae</taxon>
        <taxon>Ramazzottius</taxon>
    </lineage>
</organism>
<proteinExistence type="predicted"/>
<comment type="caution">
    <text evidence="1">The sequence shown here is derived from an EMBL/GenBank/DDBJ whole genome shotgun (WGS) entry which is preliminary data.</text>
</comment>
<evidence type="ECO:0000313" key="1">
    <source>
        <dbReference type="EMBL" id="GAV05129.1"/>
    </source>
</evidence>
<dbReference type="Proteomes" id="UP000186922">
    <property type="component" value="Unassembled WGS sequence"/>
</dbReference>